<dbReference type="EMBL" id="SMGQ01000011">
    <property type="protein sequence ID" value="TCK98187.1"/>
    <property type="molecule type" value="Genomic_DNA"/>
</dbReference>
<protein>
    <submittedName>
        <fullName evidence="1">Uncharacterized protein</fullName>
    </submittedName>
</protein>
<evidence type="ECO:0000313" key="2">
    <source>
        <dbReference type="Proteomes" id="UP000294545"/>
    </source>
</evidence>
<name>A0A4R1MY35_9FIRM</name>
<dbReference type="RefSeq" id="WP_132280313.1">
    <property type="nucleotide sequence ID" value="NZ_SMGQ01000011.1"/>
</dbReference>
<comment type="caution">
    <text evidence="1">The sequence shown here is derived from an EMBL/GenBank/DDBJ whole genome shotgun (WGS) entry which is preliminary data.</text>
</comment>
<gene>
    <name evidence="1" type="ORF">EDC19_0605</name>
</gene>
<evidence type="ECO:0000313" key="1">
    <source>
        <dbReference type="EMBL" id="TCK98187.1"/>
    </source>
</evidence>
<keyword evidence="2" id="KW-1185">Reference proteome</keyword>
<organism evidence="1 2">
    <name type="scientific">Natranaerovirga hydrolytica</name>
    <dbReference type="NCBI Taxonomy" id="680378"/>
    <lineage>
        <taxon>Bacteria</taxon>
        <taxon>Bacillati</taxon>
        <taxon>Bacillota</taxon>
        <taxon>Clostridia</taxon>
        <taxon>Lachnospirales</taxon>
        <taxon>Natranaerovirgaceae</taxon>
        <taxon>Natranaerovirga</taxon>
    </lineage>
</organism>
<dbReference type="Proteomes" id="UP000294545">
    <property type="component" value="Unassembled WGS sequence"/>
</dbReference>
<sequence>MQKNSIKQSLLLLAMYSKELAAKNHQSTKILRNETIVKKYLSDSNVTDIVINCQDDKNYVINYQHNKKDYLLKVILDNNQSKILN</sequence>
<accession>A0A4R1MY35</accession>
<dbReference type="AlphaFoldDB" id="A0A4R1MY35"/>
<proteinExistence type="predicted"/>
<reference evidence="1 2" key="1">
    <citation type="submission" date="2019-03" db="EMBL/GenBank/DDBJ databases">
        <title>Genomic Encyclopedia of Type Strains, Phase IV (KMG-IV): sequencing the most valuable type-strain genomes for metagenomic binning, comparative biology and taxonomic classification.</title>
        <authorList>
            <person name="Goeker M."/>
        </authorList>
    </citation>
    <scope>NUCLEOTIDE SEQUENCE [LARGE SCALE GENOMIC DNA]</scope>
    <source>
        <strain evidence="1 2">DSM 24176</strain>
    </source>
</reference>